<organism evidence="5 6">
    <name type="scientific">Rubripirellula tenax</name>
    <dbReference type="NCBI Taxonomy" id="2528015"/>
    <lineage>
        <taxon>Bacteria</taxon>
        <taxon>Pseudomonadati</taxon>
        <taxon>Planctomycetota</taxon>
        <taxon>Planctomycetia</taxon>
        <taxon>Pirellulales</taxon>
        <taxon>Pirellulaceae</taxon>
        <taxon>Rubripirellula</taxon>
    </lineage>
</organism>
<dbReference type="InterPro" id="IPR043129">
    <property type="entry name" value="ATPase_NBD"/>
</dbReference>
<dbReference type="PANTHER" id="PTHR34847:SF1">
    <property type="entry name" value="NODULATION PROTEIN U"/>
    <property type="match status" value="1"/>
</dbReference>
<dbReference type="GO" id="GO:0016788">
    <property type="term" value="F:hydrolase activity, acting on ester bonds"/>
    <property type="evidence" value="ECO:0007669"/>
    <property type="project" value="InterPro"/>
</dbReference>
<dbReference type="Gene3D" id="3.30.420.40">
    <property type="match status" value="2"/>
</dbReference>
<dbReference type="Pfam" id="PF02543">
    <property type="entry name" value="Carbam_trans_N"/>
    <property type="match status" value="1"/>
</dbReference>
<dbReference type="EMBL" id="SJPW01000004">
    <property type="protein sequence ID" value="TWU54489.1"/>
    <property type="molecule type" value="Genomic_DNA"/>
</dbReference>
<dbReference type="SUPFAM" id="SSF53067">
    <property type="entry name" value="Actin-like ATPase domain"/>
    <property type="match status" value="1"/>
</dbReference>
<dbReference type="InterPro" id="IPR031730">
    <property type="entry name" value="Carbam_trans_C"/>
</dbReference>
<dbReference type="AlphaFoldDB" id="A0A5C6F3W5"/>
<proteinExistence type="inferred from homology"/>
<accession>A0A5C6F3W5</accession>
<dbReference type="RefSeq" id="WP_246114532.1">
    <property type="nucleotide sequence ID" value="NZ_SJPW01000004.1"/>
</dbReference>
<dbReference type="Pfam" id="PF00657">
    <property type="entry name" value="Lipase_GDSL"/>
    <property type="match status" value="1"/>
</dbReference>
<dbReference type="Gene3D" id="3.90.870.20">
    <property type="entry name" value="Carbamoyltransferase, C-terminal domain"/>
    <property type="match status" value="1"/>
</dbReference>
<dbReference type="InterPro" id="IPR036514">
    <property type="entry name" value="SGNH_hydro_sf"/>
</dbReference>
<dbReference type="Proteomes" id="UP000318288">
    <property type="component" value="Unassembled WGS sequence"/>
</dbReference>
<dbReference type="SUPFAM" id="SSF52266">
    <property type="entry name" value="SGNH hydrolase"/>
    <property type="match status" value="1"/>
</dbReference>
<evidence type="ECO:0000259" key="3">
    <source>
        <dbReference type="Pfam" id="PF02543"/>
    </source>
</evidence>
<dbReference type="InterPro" id="IPR038152">
    <property type="entry name" value="Carbam_trans_C_sf"/>
</dbReference>
<protein>
    <submittedName>
        <fullName evidence="5">Decarbamoylnovobiocin carbamoyltransferase</fullName>
        <ecNumber evidence="5">2.1.3.12</ecNumber>
    </submittedName>
</protein>
<reference evidence="5 6" key="1">
    <citation type="submission" date="2019-02" db="EMBL/GenBank/DDBJ databases">
        <title>Deep-cultivation of Planctomycetes and their phenomic and genomic characterization uncovers novel biology.</title>
        <authorList>
            <person name="Wiegand S."/>
            <person name="Jogler M."/>
            <person name="Boedeker C."/>
            <person name="Pinto D."/>
            <person name="Vollmers J."/>
            <person name="Rivas-Marin E."/>
            <person name="Kohn T."/>
            <person name="Peeters S.H."/>
            <person name="Heuer A."/>
            <person name="Rast P."/>
            <person name="Oberbeckmann S."/>
            <person name="Bunk B."/>
            <person name="Jeske O."/>
            <person name="Meyerdierks A."/>
            <person name="Storesund J.E."/>
            <person name="Kallscheuer N."/>
            <person name="Luecker S."/>
            <person name="Lage O.M."/>
            <person name="Pohl T."/>
            <person name="Merkel B.J."/>
            <person name="Hornburger P."/>
            <person name="Mueller R.-W."/>
            <person name="Bruemmer F."/>
            <person name="Labrenz M."/>
            <person name="Spormann A.M."/>
            <person name="Op Den Camp H."/>
            <person name="Overmann J."/>
            <person name="Amann R."/>
            <person name="Jetten M.S.M."/>
            <person name="Mascher T."/>
            <person name="Medema M.H."/>
            <person name="Devos D.P."/>
            <person name="Kaster A.-K."/>
            <person name="Ovreas L."/>
            <person name="Rohde M."/>
            <person name="Galperin M.Y."/>
            <person name="Jogler C."/>
        </authorList>
    </citation>
    <scope>NUCLEOTIDE SEQUENCE [LARGE SCALE GENOMIC DNA]</scope>
    <source>
        <strain evidence="5 6">Poly51</strain>
    </source>
</reference>
<dbReference type="InterPro" id="IPR003696">
    <property type="entry name" value="Carbtransf_dom"/>
</dbReference>
<dbReference type="InterPro" id="IPR051338">
    <property type="entry name" value="NodU/CmcH_Carbamoyltrnsfr"/>
</dbReference>
<evidence type="ECO:0000256" key="2">
    <source>
        <dbReference type="SAM" id="MobiDB-lite"/>
    </source>
</evidence>
<evidence type="ECO:0000313" key="6">
    <source>
        <dbReference type="Proteomes" id="UP000318288"/>
    </source>
</evidence>
<comment type="similarity">
    <text evidence="1">Belongs to the NodU/CmcH family.</text>
</comment>
<gene>
    <name evidence="5" type="primary">novN_2</name>
    <name evidence="5" type="ORF">Poly51_32080</name>
</gene>
<dbReference type="InterPro" id="IPR001087">
    <property type="entry name" value="GDSL"/>
</dbReference>
<sequence length="1115" mass="125068">MFLLKQSTHRMLIQHDPDIGHRFVPNQNARLTNEAGGYFVKTNSTGFRSDVEFAKPKSDRPRILMFGDSYTAGDNVSNCDRYSDQLAKLHGCEVYNFGISGSGTDQHLLAFRKFAKDIEADAIVICVQIDSFHRIQTSHRPSVDRITGQRVRVPKPYFELNEGKLELCQVPVPTDRPKDDTGSQAASSKRDDDLINKVHDLYSMVPGLKELRNSSLLSDAGSRLITEFKRIRGHHPYPDILSDQTAGWRLMEAILRQFIAEVQPLPVVIFPIPTRDFYLVGMEPVYQTLFEKLDSPEHNVHVGDVSTELGKLPYQERLKLSFEQGGHFTPYANNLVAKKMDSFLTKRNIAIVADAAKDQTQASDSSPVLPDRTTSNQGEYILGVSCFYHNSAATLLKNGEIVAAAEEERFSRVKNDRRFPVNAINFCLEQAGINQDQVSAVSFYDDSALTFERIMHSLMAIDVESARKMWATIVPDWARSKLHLPKLVRDAMCFEGPVLQGNHHRSHAASCFFPSPFESAAVITIDGVGEWATASIAHGQGNSIKMLREMTFPNSLGLLYSAFTHFTGFKVNSGEYKMMGLAPYGRPIYTQLILDNIVDLKEDGSIELNMEYFAFLSDVSTTSKKFDELFGGPRRDPESRITRREMDLARSIQEVTEMAMIRMARHARELTGESRLCLAGGVALNCVANGKLLKEGVFDEIWIQPAAGDSGCALGVALDTWHTYYGQPRKERSELSDQGGSYLGPGFSGDEVKAYLDTHGFPYRERTGDDRNQFLAKQLADGKVVGHFSGRLEFGPRSLGARSILGDVRNTEMQTTLNLRIKYRESFRPFAPAVLHERVSDYFDLDRESPYMLLVAPVKESRRIAIELKDEDVDQDLLPIVRQLRSDIPAVTHVDYSARIQSVRREHHQAFYDLIKQFEKDTGFGVLVNTSFNVRGEPIVCTPQDAYRCFMRTEMDILALDDCILVKGEQPEWPEGKGEGLENEDVYAVPQAKPTDPYHEQIAKLFESSFWPEATKAKSQGMAMVSVDTPPKRASTWSDTSTTDTAREEFEFASALTNPDANASLVAAAVVSRWRDQKVGRLLEPTVAKILQVASKHPVDEDQAAEISESVYVMF</sequence>
<dbReference type="Pfam" id="PF16861">
    <property type="entry name" value="Carbam_trans_C"/>
    <property type="match status" value="1"/>
</dbReference>
<dbReference type="CDD" id="cd00229">
    <property type="entry name" value="SGNH_hydrolase"/>
    <property type="match status" value="1"/>
</dbReference>
<keyword evidence="6" id="KW-1185">Reference proteome</keyword>
<keyword evidence="5" id="KW-0808">Transferase</keyword>
<dbReference type="PANTHER" id="PTHR34847">
    <property type="entry name" value="NODULATION PROTEIN U"/>
    <property type="match status" value="1"/>
</dbReference>
<feature type="domain" description="Carbamoyltransferase C-terminal" evidence="4">
    <location>
        <begin position="776"/>
        <end position="967"/>
    </location>
</feature>
<feature type="region of interest" description="Disordered" evidence="2">
    <location>
        <begin position="171"/>
        <end position="190"/>
    </location>
</feature>
<dbReference type="CDD" id="cd24098">
    <property type="entry name" value="ASKHA_NBD_TobZ_N"/>
    <property type="match status" value="1"/>
</dbReference>
<evidence type="ECO:0000313" key="5">
    <source>
        <dbReference type="EMBL" id="TWU54489.1"/>
    </source>
</evidence>
<dbReference type="Gene3D" id="3.40.50.1110">
    <property type="entry name" value="SGNH hydrolase"/>
    <property type="match status" value="1"/>
</dbReference>
<feature type="domain" description="Carbamoyltransferase" evidence="3">
    <location>
        <begin position="381"/>
        <end position="718"/>
    </location>
</feature>
<evidence type="ECO:0000259" key="4">
    <source>
        <dbReference type="Pfam" id="PF16861"/>
    </source>
</evidence>
<comment type="caution">
    <text evidence="5">The sequence shown here is derived from an EMBL/GenBank/DDBJ whole genome shotgun (WGS) entry which is preliminary data.</text>
</comment>
<dbReference type="EC" id="2.1.3.12" evidence="5"/>
<name>A0A5C6F3W5_9BACT</name>
<evidence type="ECO:0000256" key="1">
    <source>
        <dbReference type="ARBA" id="ARBA00006129"/>
    </source>
</evidence>
<dbReference type="GO" id="GO:0016740">
    <property type="term" value="F:transferase activity"/>
    <property type="evidence" value="ECO:0007669"/>
    <property type="project" value="UniProtKB-KW"/>
</dbReference>